<gene>
    <name evidence="5" type="ORF">H8E23_01900</name>
</gene>
<keyword evidence="4" id="KW-0378">Hydrolase</keyword>
<dbReference type="Pfam" id="PF01750">
    <property type="entry name" value="HycI"/>
    <property type="match status" value="1"/>
</dbReference>
<protein>
    <submittedName>
        <fullName evidence="5">Hydrogenase maturation protease</fullName>
    </submittedName>
</protein>
<dbReference type="GO" id="GO:0004190">
    <property type="term" value="F:aspartic-type endopeptidase activity"/>
    <property type="evidence" value="ECO:0007669"/>
    <property type="project" value="UniProtKB-KW"/>
</dbReference>
<sequence length="163" mass="18103">MIEQLFEKSVLIFGCGNIFFGDDGFGPAAVNYLKDNYTLPDDVLVMDVGTSVRDILFDLALSEKKPRKIIVVDAVDYPDKHPGEVFEIPVEGIPQNKTSDFSLHQFPTVNILKELKEQTRIEVKIIVAQTAEVPDTIRPGLSKPMEGAIVAACERIMLDITKP</sequence>
<evidence type="ECO:0000256" key="3">
    <source>
        <dbReference type="ARBA" id="ARBA00022750"/>
    </source>
</evidence>
<keyword evidence="2 5" id="KW-0645">Protease</keyword>
<dbReference type="EMBL" id="JACNJH010000068">
    <property type="protein sequence ID" value="MBC8360137.1"/>
    <property type="molecule type" value="Genomic_DNA"/>
</dbReference>
<dbReference type="PANTHER" id="PTHR30302:SF1">
    <property type="entry name" value="HYDROGENASE 2 MATURATION PROTEASE"/>
    <property type="match status" value="1"/>
</dbReference>
<dbReference type="InterPro" id="IPR023430">
    <property type="entry name" value="Pept_HybD-like_dom_sf"/>
</dbReference>
<evidence type="ECO:0000256" key="4">
    <source>
        <dbReference type="ARBA" id="ARBA00022801"/>
    </source>
</evidence>
<comment type="similarity">
    <text evidence="1">Belongs to the peptidase A31 family.</text>
</comment>
<evidence type="ECO:0000313" key="6">
    <source>
        <dbReference type="Proteomes" id="UP000603434"/>
    </source>
</evidence>
<dbReference type="GO" id="GO:0016485">
    <property type="term" value="P:protein processing"/>
    <property type="evidence" value="ECO:0007669"/>
    <property type="project" value="TreeGrafter"/>
</dbReference>
<dbReference type="InterPro" id="IPR000671">
    <property type="entry name" value="Peptidase_A31"/>
</dbReference>
<accession>A0A8J6NJ33</accession>
<dbReference type="NCBIfam" id="TIGR00072">
    <property type="entry name" value="hydrog_prot"/>
    <property type="match status" value="1"/>
</dbReference>
<dbReference type="SUPFAM" id="SSF53163">
    <property type="entry name" value="HybD-like"/>
    <property type="match status" value="1"/>
</dbReference>
<dbReference type="Gene3D" id="3.40.50.1450">
    <property type="entry name" value="HybD-like"/>
    <property type="match status" value="1"/>
</dbReference>
<evidence type="ECO:0000256" key="2">
    <source>
        <dbReference type="ARBA" id="ARBA00022670"/>
    </source>
</evidence>
<dbReference type="AlphaFoldDB" id="A0A8J6NJ33"/>
<evidence type="ECO:0000256" key="1">
    <source>
        <dbReference type="ARBA" id="ARBA00006814"/>
    </source>
</evidence>
<dbReference type="PRINTS" id="PR00446">
    <property type="entry name" value="HYDRGNUPTAKE"/>
</dbReference>
<proteinExistence type="inferred from homology"/>
<reference evidence="5 6" key="1">
    <citation type="submission" date="2020-08" db="EMBL/GenBank/DDBJ databases">
        <title>Bridging the membrane lipid divide: bacteria of the FCB group superphylum have the potential to synthesize archaeal ether lipids.</title>
        <authorList>
            <person name="Villanueva L."/>
            <person name="Von Meijenfeldt F.A.B."/>
            <person name="Westbye A.B."/>
            <person name="Yadav S."/>
            <person name="Hopmans E.C."/>
            <person name="Dutilh B.E."/>
            <person name="Sinninghe Damste J.S."/>
        </authorList>
    </citation>
    <scope>NUCLEOTIDE SEQUENCE [LARGE SCALE GENOMIC DNA]</scope>
    <source>
        <strain evidence="5">NIOZ-UU30</strain>
    </source>
</reference>
<organism evidence="5 6">
    <name type="scientific">Candidatus Desulfatibia profunda</name>
    <dbReference type="NCBI Taxonomy" id="2841695"/>
    <lineage>
        <taxon>Bacteria</taxon>
        <taxon>Pseudomonadati</taxon>
        <taxon>Thermodesulfobacteriota</taxon>
        <taxon>Desulfobacteria</taxon>
        <taxon>Desulfobacterales</taxon>
        <taxon>Desulfobacterales incertae sedis</taxon>
        <taxon>Candidatus Desulfatibia</taxon>
    </lineage>
</organism>
<comment type="caution">
    <text evidence="5">The sequence shown here is derived from an EMBL/GenBank/DDBJ whole genome shotgun (WGS) entry which is preliminary data.</text>
</comment>
<dbReference type="GO" id="GO:0008047">
    <property type="term" value="F:enzyme activator activity"/>
    <property type="evidence" value="ECO:0007669"/>
    <property type="project" value="InterPro"/>
</dbReference>
<evidence type="ECO:0000313" key="5">
    <source>
        <dbReference type="EMBL" id="MBC8360137.1"/>
    </source>
</evidence>
<keyword evidence="3" id="KW-0064">Aspartyl protease</keyword>
<name>A0A8J6NJ33_9BACT</name>
<dbReference type="Proteomes" id="UP000603434">
    <property type="component" value="Unassembled WGS sequence"/>
</dbReference>
<dbReference type="PANTHER" id="PTHR30302">
    <property type="entry name" value="HYDROGENASE 1 MATURATION PROTEASE"/>
    <property type="match status" value="1"/>
</dbReference>